<organism evidence="4 5">
    <name type="scientific">Folsomia candida</name>
    <name type="common">Springtail</name>
    <dbReference type="NCBI Taxonomy" id="158441"/>
    <lineage>
        <taxon>Eukaryota</taxon>
        <taxon>Metazoa</taxon>
        <taxon>Ecdysozoa</taxon>
        <taxon>Arthropoda</taxon>
        <taxon>Hexapoda</taxon>
        <taxon>Collembola</taxon>
        <taxon>Entomobryomorpha</taxon>
        <taxon>Isotomoidea</taxon>
        <taxon>Isotomidae</taxon>
        <taxon>Proisotominae</taxon>
        <taxon>Folsomia</taxon>
    </lineage>
</organism>
<keyword evidence="2" id="KW-1133">Transmembrane helix</keyword>
<dbReference type="AlphaFoldDB" id="A0A226D8Y5"/>
<dbReference type="PANTHER" id="PTHR34153:SF2">
    <property type="entry name" value="SI:CH211-262H13.3-RELATED"/>
    <property type="match status" value="1"/>
</dbReference>
<feature type="region of interest" description="Disordered" evidence="1">
    <location>
        <begin position="820"/>
        <end position="898"/>
    </location>
</feature>
<keyword evidence="5" id="KW-1185">Reference proteome</keyword>
<keyword evidence="4" id="KW-0675">Receptor</keyword>
<evidence type="ECO:0000313" key="4">
    <source>
        <dbReference type="EMBL" id="OXA41603.1"/>
    </source>
</evidence>
<proteinExistence type="predicted"/>
<dbReference type="PANTHER" id="PTHR34153">
    <property type="entry name" value="SI:CH211-262H13.3-RELATED-RELATED"/>
    <property type="match status" value="1"/>
</dbReference>
<keyword evidence="3" id="KW-0732">Signal</keyword>
<feature type="transmembrane region" description="Helical" evidence="2">
    <location>
        <begin position="687"/>
        <end position="711"/>
    </location>
</feature>
<feature type="compositionally biased region" description="Basic residues" evidence="1">
    <location>
        <begin position="834"/>
        <end position="848"/>
    </location>
</feature>
<feature type="chain" id="PRO_5012262752" evidence="3">
    <location>
        <begin position="21"/>
        <end position="1115"/>
    </location>
</feature>
<gene>
    <name evidence="4" type="ORF">Fcan01_23851</name>
</gene>
<feature type="signal peptide" evidence="3">
    <location>
        <begin position="1"/>
        <end position="20"/>
    </location>
</feature>
<feature type="region of interest" description="Disordered" evidence="1">
    <location>
        <begin position="1085"/>
        <end position="1115"/>
    </location>
</feature>
<feature type="compositionally biased region" description="Polar residues" evidence="1">
    <location>
        <begin position="889"/>
        <end position="898"/>
    </location>
</feature>
<keyword evidence="2" id="KW-0812">Transmembrane</keyword>
<dbReference type="EMBL" id="LNIX01000029">
    <property type="protein sequence ID" value="OXA41603.1"/>
    <property type="molecule type" value="Genomic_DNA"/>
</dbReference>
<accession>A0A226D8Y5</accession>
<feature type="compositionally biased region" description="Basic residues" evidence="1">
    <location>
        <begin position="1091"/>
        <end position="1106"/>
    </location>
</feature>
<feature type="transmembrane region" description="Helical" evidence="2">
    <location>
        <begin position="390"/>
        <end position="408"/>
    </location>
</feature>
<dbReference type="Proteomes" id="UP000198287">
    <property type="component" value="Unassembled WGS sequence"/>
</dbReference>
<name>A0A226D8Y5_FOLCA</name>
<dbReference type="OrthoDB" id="8299140at2759"/>
<evidence type="ECO:0000256" key="2">
    <source>
        <dbReference type="SAM" id="Phobius"/>
    </source>
</evidence>
<evidence type="ECO:0000313" key="5">
    <source>
        <dbReference type="Proteomes" id="UP000198287"/>
    </source>
</evidence>
<evidence type="ECO:0000256" key="3">
    <source>
        <dbReference type="SAM" id="SignalP"/>
    </source>
</evidence>
<feature type="transmembrane region" description="Helical" evidence="2">
    <location>
        <begin position="363"/>
        <end position="383"/>
    </location>
</feature>
<comment type="caution">
    <text evidence="4">The sequence shown here is derived from an EMBL/GenBank/DDBJ whole genome shotgun (WGS) entry which is preliminary data.</text>
</comment>
<evidence type="ECO:0000256" key="1">
    <source>
        <dbReference type="SAM" id="MobiDB-lite"/>
    </source>
</evidence>
<feature type="transmembrane region" description="Helical" evidence="2">
    <location>
        <begin position="420"/>
        <end position="442"/>
    </location>
</feature>
<reference evidence="4 5" key="1">
    <citation type="submission" date="2015-12" db="EMBL/GenBank/DDBJ databases">
        <title>The genome of Folsomia candida.</title>
        <authorList>
            <person name="Faddeeva A."/>
            <person name="Derks M.F."/>
            <person name="Anvar Y."/>
            <person name="Smit S."/>
            <person name="Van Straalen N."/>
            <person name="Roelofs D."/>
        </authorList>
    </citation>
    <scope>NUCLEOTIDE SEQUENCE [LARGE SCALE GENOMIC DNA]</scope>
    <source>
        <strain evidence="4 5">VU population</strain>
        <tissue evidence="4">Whole body</tissue>
    </source>
</reference>
<protein>
    <submittedName>
        <fullName evidence="4">Glutamate receptor U1</fullName>
    </submittedName>
</protein>
<keyword evidence="2" id="KW-0472">Membrane</keyword>
<sequence>MYSKCLKFCLILLKLESCFANQYTDLFRGISNCDLRILHDNTFPDNFPLYDTPLPTTIVKMIRAYKLYYIFRYYYYKKKLYPFPIDISKVRPAQCKISVLFSRRLHQSRHPGGKDYTRWIEIATVVHLYFNDPDAIYKRNGANFVQKTFITSTKNVYVFIIANPSNAGVDLEVKFMKTILTENMIDIIPWYDIQNFAFLFFHQAENRSSYKLCVHTTRSKPILEQTVCGVFRDGNILKKYQKLARFSHIWKYVHGVGTLSNLHNLAIPNNALQFEMPNPFDTKQWSNMHIYMAKLILGKSNSTIVLVHLHNNHHSPIIKSEIVHLDARFASVVTKSRSLNFLSCYEDKYISFQFYLTPFPSSLWVAVLTTLTILIVLMAIYKLIALPTDATLFTSIWLPFVAILLDDATSVPKKVEVSQFFRIIFSAWCPAAVLLTNCYSSLMISEFNAPLRGYTPDTFEEVICEKSLLSKHTGFYVNTTDMNFSMILENWDNVRDPFKSSDPNCFQFLMVQDHSYEDISSFLFFQIDIRQWAENIRPNRIRRDELIEFLTLSPKHILLPRVMAKFLKASGSRYANMAEYQGYAEKELSHCEKSILIGENNQVDIELKYYAGKYPHRKFYKGRGNMRPGMRAWTFEGGWGSKVPKYFVGLVESGIYSRLEEEISRRIYTKRGRKPPSGEGLFKPMSIYGGIITIFVLSGVIIGISSVLFIVENYNAICKGMIQVARDSGSMAKITLPPKDKFAVVEFIKDDNSVSIVSTNWFIDTSIVHWPSSPNVTSMVKKHKAPEENWGRHSCKILKVKDTFEDAIIVLRLAEKSNQSTFETTVDDEESHLPRRRKRNKPKKKKKSSTSSSSPCKDSVDGSDIEVPTKAFTLPPTSKSKPDVLNYSMGPNNSPITSGTKLVLVDPVALTSKPDESDSSRSVSNLPGYSGTAVGRNITQFEKIVLERLTKLDQLVTELLRRSGGINISIPSKIKLHKIPVETVDEFQSLNAWIKAVPENRHRVVFSANRLSGVVSKILGKVFANNLAKITTITGAGKDIEVALKDAPIYQVIRESVRLTKGYSSSTDHEIGNSVAVWLKGADDRDGGREVRRKNAHVKSNKKKTTKGGSNISSP</sequence>